<proteinExistence type="predicted"/>
<name>A0A2Z4Y3W1_SUMC1</name>
<sequence>MSELSRCSSKKGTGMRFLLERLKAFRRSARAFILRGAAADAQAAL</sequence>
<reference evidence="1 2" key="1">
    <citation type="submission" date="2018-05" db="EMBL/GenBank/DDBJ databases">
        <title>A metagenomic window into the 2 km-deep terrestrial subsurface aquifer revealed taxonomically and functionally diverse microbial community comprising novel uncultured bacterial lineages.</title>
        <authorList>
            <person name="Kadnikov V.V."/>
            <person name="Mardanov A.V."/>
            <person name="Beletsky A.V."/>
            <person name="Banks D."/>
            <person name="Pimenov N.V."/>
            <person name="Frank Y.A."/>
            <person name="Karnachuk O.V."/>
            <person name="Ravin N.V."/>
        </authorList>
    </citation>
    <scope>NUCLEOTIDE SEQUENCE [LARGE SCALE GENOMIC DNA]</scope>
    <source>
        <strain evidence="1">BY</strain>
    </source>
</reference>
<organism evidence="1 2">
    <name type="scientific">Sumerlaea chitinivorans</name>
    <dbReference type="NCBI Taxonomy" id="2250252"/>
    <lineage>
        <taxon>Bacteria</taxon>
        <taxon>Candidatus Sumerlaeota</taxon>
        <taxon>Candidatus Sumerlaeia</taxon>
        <taxon>Candidatus Sumerlaeales</taxon>
        <taxon>Candidatus Sumerlaeaceae</taxon>
        <taxon>Candidatus Sumerlaea</taxon>
    </lineage>
</organism>
<accession>A0A2Z4Y3W1</accession>
<evidence type="ECO:0000313" key="1">
    <source>
        <dbReference type="EMBL" id="AXA35412.1"/>
    </source>
</evidence>
<dbReference type="Proteomes" id="UP000262583">
    <property type="component" value="Chromosome"/>
</dbReference>
<dbReference type="AlphaFoldDB" id="A0A2Z4Y3W1"/>
<dbReference type="EMBL" id="CP030759">
    <property type="protein sequence ID" value="AXA35412.1"/>
    <property type="molecule type" value="Genomic_DNA"/>
</dbReference>
<evidence type="ECO:0000313" key="2">
    <source>
        <dbReference type="Proteomes" id="UP000262583"/>
    </source>
</evidence>
<protein>
    <submittedName>
        <fullName evidence="1">Uncharacterized protein</fullName>
    </submittedName>
</protein>
<dbReference type="KEGG" id="schv:BRCON_0635"/>
<gene>
    <name evidence="1" type="ORF">BRCON_0635</name>
</gene>